<dbReference type="OrthoDB" id="10014038at2"/>
<feature type="compositionally biased region" description="Polar residues" evidence="1">
    <location>
        <begin position="135"/>
        <end position="181"/>
    </location>
</feature>
<evidence type="ECO:0000313" key="3">
    <source>
        <dbReference type="Proteomes" id="UP000472580"/>
    </source>
</evidence>
<feature type="region of interest" description="Disordered" evidence="1">
    <location>
        <begin position="126"/>
        <end position="258"/>
    </location>
</feature>
<sequence>MFRSGLSFSLKAYSITPEEFTQDYMRLPDAQLICLFKLRLGYSLKGSALSVDDIEGLYPQYTNEQKRTLEKVLSKFFILENGLYADQRIENMLLAQQEAEEKFEAAIEQEVLKRLARRKAGLASAEAKKMRAEQQPFNKTSTDGQQNINKSPTSEQQSFNKLSTNRQQTINKLPTNEQQRSNKTATNTQQTTNKAFATDEEETPNAFNHGHSEDLAETADEGDVPCPHPRTHTRASESDSDSDNFINKKNIKNKSVSESVSDKQVEQLFAQENRECSVDEFLSILKYFGLDEKNLKGWMRRKAENQQAIDDLVRDFKNFDLETFQAVFSRCQAAKDKENKPLSSAIAFVVKSLQRESAALRNRSKPTAPKKFAERDYYAGVVKLPDGTLRAAPKQGPQRDYTKGLIQLPDGTWKIDPNYKK</sequence>
<evidence type="ECO:0008006" key="4">
    <source>
        <dbReference type="Google" id="ProtNLM"/>
    </source>
</evidence>
<reference evidence="2 3" key="1">
    <citation type="submission" date="2019-12" db="EMBL/GenBank/DDBJ databases">
        <title>Microbes associate with the intestines of laboratory mice.</title>
        <authorList>
            <person name="Navarre W."/>
            <person name="Wong E."/>
        </authorList>
    </citation>
    <scope>NUCLEOTIDE SEQUENCE [LARGE SCALE GENOMIC DNA]</scope>
    <source>
        <strain evidence="2 3">NM82_D38</strain>
    </source>
</reference>
<gene>
    <name evidence="2" type="ORF">E5987_07285</name>
</gene>
<evidence type="ECO:0000256" key="1">
    <source>
        <dbReference type="SAM" id="MobiDB-lite"/>
    </source>
</evidence>
<dbReference type="RefSeq" id="WP_160335443.1">
    <property type="nucleotide sequence ID" value="NZ_WSRP01000020.1"/>
</dbReference>
<name>A0A6L6YNP2_9BURK</name>
<comment type="caution">
    <text evidence="2">The sequence shown here is derived from an EMBL/GenBank/DDBJ whole genome shotgun (WGS) entry which is preliminary data.</text>
</comment>
<dbReference type="AlphaFoldDB" id="A0A6L6YNP2"/>
<dbReference type="EMBL" id="WSRP01000020">
    <property type="protein sequence ID" value="MVX57011.1"/>
    <property type="molecule type" value="Genomic_DNA"/>
</dbReference>
<protein>
    <recommendedName>
        <fullName evidence="4">DUF1376 domain-containing protein</fullName>
    </recommendedName>
</protein>
<evidence type="ECO:0000313" key="2">
    <source>
        <dbReference type="EMBL" id="MVX57011.1"/>
    </source>
</evidence>
<feature type="compositionally biased region" description="Low complexity" evidence="1">
    <location>
        <begin position="244"/>
        <end position="258"/>
    </location>
</feature>
<dbReference type="Proteomes" id="UP000472580">
    <property type="component" value="Unassembled WGS sequence"/>
</dbReference>
<organism evidence="2 3">
    <name type="scientific">Parasutterella muris</name>
    <dbReference type="NCBI Taxonomy" id="2565572"/>
    <lineage>
        <taxon>Bacteria</taxon>
        <taxon>Pseudomonadati</taxon>
        <taxon>Pseudomonadota</taxon>
        <taxon>Betaproteobacteria</taxon>
        <taxon>Burkholderiales</taxon>
        <taxon>Sutterellaceae</taxon>
        <taxon>Parasutterella</taxon>
    </lineage>
</organism>
<feature type="compositionally biased region" description="Low complexity" evidence="1">
    <location>
        <begin position="182"/>
        <end position="196"/>
    </location>
</feature>
<proteinExistence type="predicted"/>
<keyword evidence="3" id="KW-1185">Reference proteome</keyword>
<accession>A0A6L6YNP2</accession>